<feature type="domain" description="Ig-like" evidence="14">
    <location>
        <begin position="55"/>
        <end position="162"/>
    </location>
</feature>
<evidence type="ECO:0000256" key="8">
    <source>
        <dbReference type="ARBA" id="ARBA00023157"/>
    </source>
</evidence>
<dbReference type="Pfam" id="PF07686">
    <property type="entry name" value="V-set"/>
    <property type="match status" value="1"/>
</dbReference>
<evidence type="ECO:0000256" key="11">
    <source>
        <dbReference type="ARBA" id="ARBA00043958"/>
    </source>
</evidence>
<dbReference type="GO" id="GO:0004888">
    <property type="term" value="F:transmembrane signaling receptor activity"/>
    <property type="evidence" value="ECO:0007669"/>
    <property type="project" value="TreeGrafter"/>
</dbReference>
<keyword evidence="9" id="KW-0675">Receptor</keyword>
<evidence type="ECO:0000256" key="13">
    <source>
        <dbReference type="SAM" id="Phobius"/>
    </source>
</evidence>
<feature type="region of interest" description="Disordered" evidence="12">
    <location>
        <begin position="269"/>
        <end position="302"/>
    </location>
</feature>
<keyword evidence="15" id="KW-1185">Reference proteome</keyword>
<dbReference type="STRING" id="127582.A0A2Y9R023"/>
<evidence type="ECO:0000259" key="14">
    <source>
        <dbReference type="PROSITE" id="PS50835"/>
    </source>
</evidence>
<accession>A0A2Y9R023</accession>
<dbReference type="CTD" id="146722"/>
<evidence type="ECO:0000256" key="7">
    <source>
        <dbReference type="ARBA" id="ARBA00023136"/>
    </source>
</evidence>
<dbReference type="GeneID" id="101355855"/>
<evidence type="ECO:0000256" key="1">
    <source>
        <dbReference type="ARBA" id="ARBA00004251"/>
    </source>
</evidence>
<evidence type="ECO:0000313" key="15">
    <source>
        <dbReference type="Proteomes" id="UP000248480"/>
    </source>
</evidence>
<dbReference type="FunCoup" id="A0A2Y9R023">
    <property type="interactions" value="361"/>
</dbReference>
<dbReference type="InterPro" id="IPR007110">
    <property type="entry name" value="Ig-like_dom"/>
</dbReference>
<dbReference type="RefSeq" id="XP_023585024.1">
    <property type="nucleotide sequence ID" value="XM_023729256.1"/>
</dbReference>
<evidence type="ECO:0000256" key="12">
    <source>
        <dbReference type="SAM" id="MobiDB-lite"/>
    </source>
</evidence>
<dbReference type="GO" id="GO:0005886">
    <property type="term" value="C:plasma membrane"/>
    <property type="evidence" value="ECO:0007669"/>
    <property type="project" value="UniProtKB-SubCell"/>
</dbReference>
<dbReference type="PANTHER" id="PTHR11860">
    <property type="entry name" value="POLYMERIC-IMMUNOGLOBULIN RECEPTOR"/>
    <property type="match status" value="1"/>
</dbReference>
<evidence type="ECO:0000256" key="6">
    <source>
        <dbReference type="ARBA" id="ARBA00022989"/>
    </source>
</evidence>
<keyword evidence="4" id="KW-0732">Signal</keyword>
<dbReference type="PROSITE" id="PS50835">
    <property type="entry name" value="IG_LIKE"/>
    <property type="match status" value="1"/>
</dbReference>
<dbReference type="PANTHER" id="PTHR11860:SF101">
    <property type="entry name" value="CMRF35-LIKE MOLECULE 1"/>
    <property type="match status" value="1"/>
</dbReference>
<reference evidence="16" key="1">
    <citation type="submission" date="2025-08" db="UniProtKB">
        <authorList>
            <consortium name="RefSeq"/>
        </authorList>
    </citation>
    <scope>IDENTIFICATION</scope>
</reference>
<dbReference type="SMART" id="SM00409">
    <property type="entry name" value="IG"/>
    <property type="match status" value="1"/>
</dbReference>
<dbReference type="InterPro" id="IPR003599">
    <property type="entry name" value="Ig_sub"/>
</dbReference>
<proteinExistence type="inferred from homology"/>
<organism evidence="15 16">
    <name type="scientific">Trichechus manatus latirostris</name>
    <name type="common">Florida manatee</name>
    <dbReference type="NCBI Taxonomy" id="127582"/>
    <lineage>
        <taxon>Eukaryota</taxon>
        <taxon>Metazoa</taxon>
        <taxon>Chordata</taxon>
        <taxon>Craniata</taxon>
        <taxon>Vertebrata</taxon>
        <taxon>Euteleostomi</taxon>
        <taxon>Mammalia</taxon>
        <taxon>Eutheria</taxon>
        <taxon>Afrotheria</taxon>
        <taxon>Sirenia</taxon>
        <taxon>Trichechidae</taxon>
        <taxon>Trichechus</taxon>
    </lineage>
</organism>
<feature type="compositionally biased region" description="Low complexity" evidence="12">
    <location>
        <begin position="274"/>
        <end position="289"/>
    </location>
</feature>
<evidence type="ECO:0000256" key="10">
    <source>
        <dbReference type="ARBA" id="ARBA00023319"/>
    </source>
</evidence>
<evidence type="ECO:0000256" key="3">
    <source>
        <dbReference type="ARBA" id="ARBA00022692"/>
    </source>
</evidence>
<dbReference type="Gene3D" id="2.60.40.10">
    <property type="entry name" value="Immunoglobulins"/>
    <property type="match status" value="1"/>
</dbReference>
<evidence type="ECO:0000256" key="2">
    <source>
        <dbReference type="ARBA" id="ARBA00022475"/>
    </source>
</evidence>
<dbReference type="GO" id="GO:0002376">
    <property type="term" value="P:immune system process"/>
    <property type="evidence" value="ECO:0007669"/>
    <property type="project" value="UniProtKB-KW"/>
</dbReference>
<dbReference type="Proteomes" id="UP000248480">
    <property type="component" value="Unplaced"/>
</dbReference>
<keyword evidence="5" id="KW-0391">Immunity</keyword>
<gene>
    <name evidence="16" type="primary">CD300LF</name>
</gene>
<keyword evidence="10" id="KW-0393">Immunoglobulin domain</keyword>
<keyword evidence="7 13" id="KW-0472">Membrane</keyword>
<dbReference type="FunFam" id="2.60.40.10:FF:000370">
    <property type="entry name" value="CMRF35-like molecule 1"/>
    <property type="match status" value="1"/>
</dbReference>
<dbReference type="SUPFAM" id="SSF48726">
    <property type="entry name" value="Immunoglobulin"/>
    <property type="match status" value="1"/>
</dbReference>
<dbReference type="InterPro" id="IPR050671">
    <property type="entry name" value="CD300_family_receptors"/>
</dbReference>
<keyword evidence="8" id="KW-1015">Disulfide bond</keyword>
<comment type="subcellular location">
    <subcellularLocation>
        <location evidence="1">Cell membrane</location>
        <topology evidence="1">Single-pass type I membrane protein</topology>
    </subcellularLocation>
</comment>
<dbReference type="InterPro" id="IPR013106">
    <property type="entry name" value="Ig_V-set"/>
</dbReference>
<evidence type="ECO:0000256" key="5">
    <source>
        <dbReference type="ARBA" id="ARBA00022859"/>
    </source>
</evidence>
<protein>
    <submittedName>
        <fullName evidence="16">CMRF35-like molecule 1 isoform X1</fullName>
    </submittedName>
</protein>
<dbReference type="Pfam" id="PF15330">
    <property type="entry name" value="SIT"/>
    <property type="match status" value="1"/>
</dbReference>
<dbReference type="InParanoid" id="A0A2Y9R023"/>
<dbReference type="InterPro" id="IPR013783">
    <property type="entry name" value="Ig-like_fold"/>
</dbReference>
<dbReference type="AlphaFoldDB" id="A0A2Y9R023"/>
<feature type="transmembrane region" description="Helical" evidence="13">
    <location>
        <begin position="213"/>
        <end position="233"/>
    </location>
</feature>
<evidence type="ECO:0000313" key="16">
    <source>
        <dbReference type="RefSeq" id="XP_023585024.1"/>
    </source>
</evidence>
<keyword evidence="2" id="KW-1003">Cell membrane</keyword>
<sequence>MAFQRTKGLSCGKYIPSLIVIQLIRHLDLGAIPTVGSFGPPLRTGGDRYIDLCFPGCYSMSGPRAVNGRKGGSLSVQCGYNPGWETYYKWWCRGADWGSCQILVKTTGSEQEVKKDRVSIRDSQKNRTFKVTMEKLREDDAGFYRCGIERFGSDLGVPVKVSIGPALTTMRTTTTSTSTIFTAPATPEENTTSPIMTSWLSDVRPEILELSTLIPLICAVLLLLLVAASLLAWRLVKRQKEAAGTSSEQVIQHLEGELCYANLTLHRTGTSPVSSQKKASAKSASSAQANKEEAEYVTMDPLPREEISYASLSLDTSNQEPFYSNMD</sequence>
<keyword evidence="6 13" id="KW-1133">Transmembrane helix</keyword>
<evidence type="ECO:0000256" key="4">
    <source>
        <dbReference type="ARBA" id="ARBA00022729"/>
    </source>
</evidence>
<evidence type="ECO:0000256" key="9">
    <source>
        <dbReference type="ARBA" id="ARBA00023170"/>
    </source>
</evidence>
<comment type="similarity">
    <text evidence="11">Belongs to the CD300 family.</text>
</comment>
<dbReference type="CDD" id="cd05716">
    <property type="entry name" value="IgV_pIgR_like"/>
    <property type="match status" value="1"/>
</dbReference>
<dbReference type="InterPro" id="IPR036179">
    <property type="entry name" value="Ig-like_dom_sf"/>
</dbReference>
<keyword evidence="3 13" id="KW-0812">Transmembrane</keyword>
<name>A0A2Y9R023_TRIMA</name>